<reference evidence="2" key="2">
    <citation type="submission" date="2012-06" db="EMBL/GenBank/DDBJ databases">
        <authorList>
            <person name="Yu Y."/>
            <person name="Currie J."/>
            <person name="Lomeli R."/>
            <person name="Angelova A."/>
            <person name="Collura K."/>
            <person name="Wissotski M."/>
            <person name="Campos D."/>
            <person name="Kudrna D."/>
            <person name="Golser W."/>
            <person name="Ashely E."/>
            <person name="Descour A."/>
            <person name="Fernandes J."/>
            <person name="Soderlund C."/>
            <person name="Walbot V."/>
        </authorList>
    </citation>
    <scope>NUCLEOTIDE SEQUENCE</scope>
    <source>
        <strain evidence="2">B73</strain>
    </source>
</reference>
<protein>
    <recommendedName>
        <fullName evidence="3">Secreted protein</fullName>
    </recommendedName>
</protein>
<feature type="signal peptide" evidence="1">
    <location>
        <begin position="1"/>
        <end position="19"/>
    </location>
</feature>
<proteinExistence type="evidence at transcript level"/>
<evidence type="ECO:0000256" key="1">
    <source>
        <dbReference type="SAM" id="SignalP"/>
    </source>
</evidence>
<reference evidence="2" key="1">
    <citation type="journal article" date="2009" name="PLoS Genet.">
        <title>Sequencing, mapping, and analysis of 27,455 maize full-length cDNAs.</title>
        <authorList>
            <person name="Soderlund C."/>
            <person name="Descour A."/>
            <person name="Kudrna D."/>
            <person name="Bomhoff M."/>
            <person name="Boyd L."/>
            <person name="Currie J."/>
            <person name="Angelova A."/>
            <person name="Collura K."/>
            <person name="Wissotski M."/>
            <person name="Ashley E."/>
            <person name="Morrow D."/>
            <person name="Fernandes J."/>
            <person name="Walbot V."/>
            <person name="Yu Y."/>
        </authorList>
    </citation>
    <scope>NUCLEOTIDE SEQUENCE</scope>
    <source>
        <strain evidence="2">B73</strain>
    </source>
</reference>
<accession>C0P3A3</accession>
<dbReference type="GeneID" id="118472172"/>
<dbReference type="RefSeq" id="XP_035815800.1">
    <property type="nucleotide sequence ID" value="XM_035959907.1"/>
</dbReference>
<dbReference type="EMBL" id="BT062772">
    <property type="protein sequence ID" value="ACN27469.1"/>
    <property type="molecule type" value="mRNA"/>
</dbReference>
<sequence>MMSAWGASLVLVLDQIIQASGSFTSIILGSTRLLSSASRDQLTNRGEQNDNELQFKHFIEHLRSVELNLLLHLILQRFYSISYTSTHIKLHISRVLTRLVKQQRDL</sequence>
<dbReference type="AlphaFoldDB" id="C0P3A3"/>
<name>C0P3A3_MAIZE</name>
<keyword evidence="1" id="KW-0732">Signal</keyword>
<dbReference type="KEGG" id="zma:118472172"/>
<feature type="chain" id="PRO_5002899906" description="Secreted protein" evidence="1">
    <location>
        <begin position="20"/>
        <end position="106"/>
    </location>
</feature>
<evidence type="ECO:0008006" key="3">
    <source>
        <dbReference type="Google" id="ProtNLM"/>
    </source>
</evidence>
<evidence type="ECO:0000313" key="2">
    <source>
        <dbReference type="EMBL" id="ACN27469.1"/>
    </source>
</evidence>
<organism evidence="2">
    <name type="scientific">Zea mays</name>
    <name type="common">Maize</name>
    <dbReference type="NCBI Taxonomy" id="4577"/>
    <lineage>
        <taxon>Eukaryota</taxon>
        <taxon>Viridiplantae</taxon>
        <taxon>Streptophyta</taxon>
        <taxon>Embryophyta</taxon>
        <taxon>Tracheophyta</taxon>
        <taxon>Spermatophyta</taxon>
        <taxon>Magnoliopsida</taxon>
        <taxon>Liliopsida</taxon>
        <taxon>Poales</taxon>
        <taxon>Poaceae</taxon>
        <taxon>PACMAD clade</taxon>
        <taxon>Panicoideae</taxon>
        <taxon>Andropogonodae</taxon>
        <taxon>Andropogoneae</taxon>
        <taxon>Tripsacinae</taxon>
        <taxon>Zea</taxon>
    </lineage>
</organism>